<evidence type="ECO:0000256" key="6">
    <source>
        <dbReference type="SAM" id="SignalP"/>
    </source>
</evidence>
<feature type="signal peptide" evidence="6">
    <location>
        <begin position="1"/>
        <end position="22"/>
    </location>
</feature>
<evidence type="ECO:0000256" key="2">
    <source>
        <dbReference type="ARBA" id="ARBA00022723"/>
    </source>
</evidence>
<keyword evidence="3 6" id="KW-0732">Signal</keyword>
<dbReference type="PIRSF" id="PIRSF031924">
    <property type="entry name" value="Pi-irrepressible_AP"/>
    <property type="match status" value="1"/>
</dbReference>
<dbReference type="Pfam" id="PF01663">
    <property type="entry name" value="Phosphodiest"/>
    <property type="match status" value="1"/>
</dbReference>
<dbReference type="InterPro" id="IPR002591">
    <property type="entry name" value="Phosphodiest/P_Trfase"/>
</dbReference>
<protein>
    <submittedName>
        <fullName evidence="7">Type I phosphodiesterase / nucleotide pyrophosphatase</fullName>
    </submittedName>
</protein>
<reference evidence="7 8" key="1">
    <citation type="submission" date="2017-05" db="EMBL/GenBank/DDBJ databases">
        <authorList>
            <person name="Varghese N."/>
            <person name="Submissions S."/>
        </authorList>
    </citation>
    <scope>NUCLEOTIDE SEQUENCE [LARGE SCALE GENOMIC DNA]</scope>
    <source>
        <strain evidence="7 8">DSM 21194</strain>
    </source>
</reference>
<evidence type="ECO:0000313" key="8">
    <source>
        <dbReference type="Proteomes" id="UP000317593"/>
    </source>
</evidence>
<evidence type="ECO:0000256" key="3">
    <source>
        <dbReference type="ARBA" id="ARBA00022729"/>
    </source>
</evidence>
<feature type="active site" description="Phosphothreonine intermediate" evidence="4">
    <location>
        <position position="88"/>
    </location>
</feature>
<gene>
    <name evidence="7" type="ORF">SAMN06265218_105112</name>
</gene>
<feature type="chain" id="PRO_5021923915" evidence="6">
    <location>
        <begin position="23"/>
        <end position="550"/>
    </location>
</feature>
<keyword evidence="2" id="KW-0479">Metal-binding</keyword>
<sequence>MKFLKWSLICVLMTGMAKTGLAQERSSALPAVEPGQKPKLVVGIVVDQMRYDYLPRYWSKFGDEGFKRLIGQGYNFRNNHYNYFPTYTGPGHAAVYTGATPSVNGIVGNSWYDRSTDQDMYVVSDSTVKPVGTDRESGKMSPANLISSTVTDELKKMNEESKVVAVSIKDRGAVLPAGHIGDGAYWYEGHSGNFITSSWYRDELPDWVQQFNEEGLARELSKKSWETLIPIDQYRESNKDNTPYEGRFRNEERPVFPHDLDENRGESYSVVSSTPFGNTLVKEFAKRALDAGQLGSDGITDFLSVSFSSTDYVGHKFGPNSIELQDTYMRLDRDIADLLNYLDRKVGEGKYLLMLTSDHGAVDVPAELMDRKLPGGYFNSDAVLDLLDQYLVEQYGKAEWIEAYANQQIYLDRDLIRRRELSLREMQNDIAAFLLQFEAVASTNTASNFQYNDYVNDYQAMYQRGFLYDRSGDVYIQLKPGWLDTNSRKGTSHGSPYAYDTHVPLIFFGWGVPHGETSEKTFIPQIAPTISGMLDIEFPNGSSAQVLRFD</sequence>
<dbReference type="GO" id="GO:0046872">
    <property type="term" value="F:metal ion binding"/>
    <property type="evidence" value="ECO:0007669"/>
    <property type="project" value="UniProtKB-KW"/>
</dbReference>
<dbReference type="GO" id="GO:0004035">
    <property type="term" value="F:alkaline phosphatase activity"/>
    <property type="evidence" value="ECO:0007669"/>
    <property type="project" value="InterPro"/>
</dbReference>
<dbReference type="PANTHER" id="PTHR10151:SF120">
    <property type="entry name" value="BIS(5'-ADENOSYL)-TRIPHOSPHATASE"/>
    <property type="match status" value="1"/>
</dbReference>
<dbReference type="InterPro" id="IPR017850">
    <property type="entry name" value="Alkaline_phosphatase_core_sf"/>
</dbReference>
<evidence type="ECO:0000256" key="4">
    <source>
        <dbReference type="PIRSR" id="PIRSR031924-50"/>
    </source>
</evidence>
<name>A0A521C742_9BACT</name>
<dbReference type="Gene3D" id="3.30.1360.150">
    <property type="match status" value="1"/>
</dbReference>
<accession>A0A521C742</accession>
<evidence type="ECO:0000256" key="5">
    <source>
        <dbReference type="PIRSR" id="PIRSR031924-51"/>
    </source>
</evidence>
<evidence type="ECO:0000256" key="1">
    <source>
        <dbReference type="ARBA" id="ARBA00022553"/>
    </source>
</evidence>
<feature type="binding site" evidence="5">
    <location>
        <position position="109"/>
    </location>
    <ligand>
        <name>substrate</name>
    </ligand>
</feature>
<evidence type="ECO:0000313" key="7">
    <source>
        <dbReference type="EMBL" id="SMO55203.1"/>
    </source>
</evidence>
<proteinExistence type="predicted"/>
<dbReference type="SUPFAM" id="SSF53649">
    <property type="entry name" value="Alkaline phosphatase-like"/>
    <property type="match status" value="1"/>
</dbReference>
<dbReference type="Gene3D" id="3.40.720.10">
    <property type="entry name" value="Alkaline Phosphatase, subunit A"/>
    <property type="match status" value="1"/>
</dbReference>
<keyword evidence="1 4" id="KW-0597">Phosphoprotein</keyword>
<keyword evidence="8" id="KW-1185">Reference proteome</keyword>
<feature type="binding site" evidence="5">
    <location>
        <begin position="169"/>
        <end position="171"/>
    </location>
    <ligand>
        <name>substrate</name>
    </ligand>
</feature>
<organism evidence="7 8">
    <name type="scientific">Fodinibius sediminis</name>
    <dbReference type="NCBI Taxonomy" id="1214077"/>
    <lineage>
        <taxon>Bacteria</taxon>
        <taxon>Pseudomonadati</taxon>
        <taxon>Balneolota</taxon>
        <taxon>Balneolia</taxon>
        <taxon>Balneolales</taxon>
        <taxon>Balneolaceae</taxon>
        <taxon>Fodinibius</taxon>
    </lineage>
</organism>
<dbReference type="InterPro" id="IPR026263">
    <property type="entry name" value="Alkaline_phosphatase_prok"/>
</dbReference>
<dbReference type="CDD" id="cd16016">
    <property type="entry name" value="AP-SPAP"/>
    <property type="match status" value="1"/>
</dbReference>
<dbReference type="AlphaFoldDB" id="A0A521C742"/>
<dbReference type="EMBL" id="FXTH01000005">
    <property type="protein sequence ID" value="SMO55203.1"/>
    <property type="molecule type" value="Genomic_DNA"/>
</dbReference>
<dbReference type="Proteomes" id="UP000317593">
    <property type="component" value="Unassembled WGS sequence"/>
</dbReference>
<dbReference type="PANTHER" id="PTHR10151">
    <property type="entry name" value="ECTONUCLEOTIDE PYROPHOSPHATASE/PHOSPHODIESTERASE"/>
    <property type="match status" value="1"/>
</dbReference>
<dbReference type="NCBIfam" id="NF042991">
    <property type="entry name" value="alk_phos_PafA"/>
    <property type="match status" value="1"/>
</dbReference>